<dbReference type="SUPFAM" id="SSF56112">
    <property type="entry name" value="Protein kinase-like (PK-like)"/>
    <property type="match status" value="1"/>
</dbReference>
<dbReference type="EMBL" id="KZ293442">
    <property type="protein sequence ID" value="PBK66028.1"/>
    <property type="molecule type" value="Genomic_DNA"/>
</dbReference>
<dbReference type="AlphaFoldDB" id="A0A2H3BJ33"/>
<protein>
    <recommendedName>
        <fullName evidence="3">Protein kinase domain-containing protein</fullName>
    </recommendedName>
</protein>
<dbReference type="Gene3D" id="3.30.200.20">
    <property type="entry name" value="Phosphorylase Kinase, domain 1"/>
    <property type="match status" value="1"/>
</dbReference>
<proteinExistence type="predicted"/>
<evidence type="ECO:0000313" key="1">
    <source>
        <dbReference type="EMBL" id="PBK66028.1"/>
    </source>
</evidence>
<evidence type="ECO:0000313" key="2">
    <source>
        <dbReference type="Proteomes" id="UP000218334"/>
    </source>
</evidence>
<dbReference type="STRING" id="1076256.A0A2H3BJ33"/>
<gene>
    <name evidence="1" type="ORF">ARMSODRAFT_1021661</name>
</gene>
<evidence type="ECO:0008006" key="3">
    <source>
        <dbReference type="Google" id="ProtNLM"/>
    </source>
</evidence>
<organism evidence="1 2">
    <name type="scientific">Armillaria solidipes</name>
    <dbReference type="NCBI Taxonomy" id="1076256"/>
    <lineage>
        <taxon>Eukaryota</taxon>
        <taxon>Fungi</taxon>
        <taxon>Dikarya</taxon>
        <taxon>Basidiomycota</taxon>
        <taxon>Agaricomycotina</taxon>
        <taxon>Agaricomycetes</taxon>
        <taxon>Agaricomycetidae</taxon>
        <taxon>Agaricales</taxon>
        <taxon>Marasmiineae</taxon>
        <taxon>Physalacriaceae</taxon>
        <taxon>Armillaria</taxon>
    </lineage>
</organism>
<dbReference type="Proteomes" id="UP000218334">
    <property type="component" value="Unassembled WGS sequence"/>
</dbReference>
<keyword evidence="2" id="KW-1185">Reference proteome</keyword>
<dbReference type="InterPro" id="IPR011009">
    <property type="entry name" value="Kinase-like_dom_sf"/>
</dbReference>
<name>A0A2H3BJ33_9AGAR</name>
<accession>A0A2H3BJ33</accession>
<sequence>MNISSPVANNKHISVDADGNTAVDLEFIEEPLGLTQEQTYGYTRIVVGDLLGPNSRYEILRKLGWGLNSSVWLARDRSSIENKFISVKALKGYTTEAVNRGISRELKVLQLLAGTQAPTAWPSRCLNLLDHFINAWKSVH</sequence>
<reference evidence="2" key="1">
    <citation type="journal article" date="2017" name="Nat. Ecol. Evol.">
        <title>Genome expansion and lineage-specific genetic innovations in the forest pathogenic fungi Armillaria.</title>
        <authorList>
            <person name="Sipos G."/>
            <person name="Prasanna A.N."/>
            <person name="Walter M.C."/>
            <person name="O'Connor E."/>
            <person name="Balint B."/>
            <person name="Krizsan K."/>
            <person name="Kiss B."/>
            <person name="Hess J."/>
            <person name="Varga T."/>
            <person name="Slot J."/>
            <person name="Riley R."/>
            <person name="Boka B."/>
            <person name="Rigling D."/>
            <person name="Barry K."/>
            <person name="Lee J."/>
            <person name="Mihaltcheva S."/>
            <person name="LaButti K."/>
            <person name="Lipzen A."/>
            <person name="Waldron R."/>
            <person name="Moloney N.M."/>
            <person name="Sperisen C."/>
            <person name="Kredics L."/>
            <person name="Vagvoelgyi C."/>
            <person name="Patrignani A."/>
            <person name="Fitzpatrick D."/>
            <person name="Nagy I."/>
            <person name="Doyle S."/>
            <person name="Anderson J.B."/>
            <person name="Grigoriev I.V."/>
            <person name="Gueldener U."/>
            <person name="Muensterkoetter M."/>
            <person name="Nagy L.G."/>
        </authorList>
    </citation>
    <scope>NUCLEOTIDE SEQUENCE [LARGE SCALE GENOMIC DNA]</scope>
    <source>
        <strain evidence="2">28-4</strain>
    </source>
</reference>